<dbReference type="STRING" id="6248.A0A0K0E6R4"/>
<accession>A0A0K0E6R4</accession>
<dbReference type="PANTHER" id="PTHR15954:SF4">
    <property type="entry name" value="VACUOLAR PROTEIN SORTING-ASSOCIATED PROTEIN 51 HOMOLOG"/>
    <property type="match status" value="1"/>
</dbReference>
<keyword evidence="3" id="KW-0333">Golgi apparatus</keyword>
<dbReference type="GO" id="GO:0007030">
    <property type="term" value="P:Golgi organization"/>
    <property type="evidence" value="ECO:0007669"/>
    <property type="project" value="UniProtKB-UniRule"/>
</dbReference>
<dbReference type="GO" id="GO:0015031">
    <property type="term" value="P:protein transport"/>
    <property type="evidence" value="ECO:0007669"/>
    <property type="project" value="UniProtKB-UniRule"/>
</dbReference>
<dbReference type="GO" id="GO:0000938">
    <property type="term" value="C:GARP complex"/>
    <property type="evidence" value="ECO:0007669"/>
    <property type="project" value="UniProtKB-UniRule"/>
</dbReference>
<evidence type="ECO:0000313" key="5">
    <source>
        <dbReference type="WBParaSite" id="SSTP_0000519100.1"/>
    </source>
</evidence>
<dbReference type="WBParaSite" id="TCONS_00009823.p1">
    <property type="protein sequence ID" value="TCONS_00009823.p1"/>
    <property type="gene ID" value="XLOC_007551"/>
</dbReference>
<reference evidence="5" key="1">
    <citation type="submission" date="2015-08" db="UniProtKB">
        <authorList>
            <consortium name="WormBaseParasite"/>
        </authorList>
    </citation>
    <scope>IDENTIFICATION</scope>
</reference>
<dbReference type="GO" id="GO:0006869">
    <property type="term" value="P:lipid transport"/>
    <property type="evidence" value="ECO:0007669"/>
    <property type="project" value="UniProtKB-UniRule"/>
</dbReference>
<sequence length="715" mass="82566">MADNNNPLNISSPNFDVDAYMSELSKRKTLDELISLDEQMIFSVRKLDGEMQQLVYENYNKFLTAVGTVKEMKKEFSTIDDQMCNLSNSIKNISTSTKHLCNVFGRHREIVKKLTDQNKTIKSLQCIFTLPDVLKKLIDSKDYSNAVMKYLTVKEKLDNFKDHQSIKKIYDESMERINELIMLLQSKLLKRITDEKEFTEVVQLLERLGVNTELLSNDVLKVYKESLNNELNNLETQVNSNSVYFDVLEFVDNGVCSFLNNLSTMKILFSKHFKINEGNVIEFADEVMTKISEIISKKFLSEKETSDSVILVRAIDRVYRKVCQLTNEPTNLNYISLINGVIEEVLKYQIILNYQNLVDSMSKSLLEMRNDLSYLNNFSDFSNILTHWEENFLMIIKNTLANLSLFTSSDVTFSNTKDQGDSFKYIQTFPKQIRDRILLPFINELCSIVDSYINGNDPKTSDVSPIFYILLAKFLQNFREKHLNYLLNLSYDTFRFEEEQKFSMAEVNNIENMIAIKAESILHKFVSYHGVNLSLLFVKSIESKDWTNCPESRGESRSVVKRVTEQFLDLNNQVKLFVEDNDDKILSENLKNISISKKHFDGKCDTVSSYTSSVVDKLFAEKIDFLVPLEFKKSSIMTGVVNIFLKSTMEAVRLETFSKNGYSQMQVDCQSLKSVFIKYVNNPTTLDSYFDEILSAVISRLLPTPSKTQSTNPFD</sequence>
<dbReference type="PANTHER" id="PTHR15954">
    <property type="entry name" value="VACUOLAR PROTEIN SORTING-ASSOCIATED PROTEIN 51 HOMOLOG"/>
    <property type="match status" value="1"/>
</dbReference>
<keyword evidence="4" id="KW-1185">Reference proteome</keyword>
<dbReference type="WBParaSite" id="SSTP_0000519100.1">
    <property type="protein sequence ID" value="SSTP_0000519100.1"/>
    <property type="gene ID" value="SSTP_0000519100"/>
</dbReference>
<evidence type="ECO:0000256" key="2">
    <source>
        <dbReference type="ARBA" id="ARBA00016122"/>
    </source>
</evidence>
<comment type="similarity">
    <text evidence="1 3">Belongs to the VPS51 family.</text>
</comment>
<dbReference type="GO" id="GO:1990745">
    <property type="term" value="C:EARP complex"/>
    <property type="evidence" value="ECO:0007669"/>
    <property type="project" value="TreeGrafter"/>
</dbReference>
<comment type="subcellular location">
    <subcellularLocation>
        <location evidence="3">Golgi apparatus</location>
        <location evidence="3">trans-Golgi network</location>
    </subcellularLocation>
</comment>
<keyword evidence="3" id="KW-0445">Lipid transport</keyword>
<dbReference type="GO" id="GO:0005829">
    <property type="term" value="C:cytosol"/>
    <property type="evidence" value="ECO:0007669"/>
    <property type="project" value="GOC"/>
</dbReference>
<evidence type="ECO:0000256" key="3">
    <source>
        <dbReference type="RuleBase" id="RU368010"/>
    </source>
</evidence>
<dbReference type="Pfam" id="PF08700">
    <property type="entry name" value="VPS51_Exo84_N"/>
    <property type="match status" value="1"/>
</dbReference>
<evidence type="ECO:0000313" key="4">
    <source>
        <dbReference type="Proteomes" id="UP000035681"/>
    </source>
</evidence>
<dbReference type="Proteomes" id="UP000035681">
    <property type="component" value="Unplaced"/>
</dbReference>
<protein>
    <recommendedName>
        <fullName evidence="2 3">Vacuolar protein sorting-associated protein 51 homolog</fullName>
    </recommendedName>
</protein>
<dbReference type="GO" id="GO:0016020">
    <property type="term" value="C:membrane"/>
    <property type="evidence" value="ECO:0007669"/>
    <property type="project" value="TreeGrafter"/>
</dbReference>
<evidence type="ECO:0000256" key="1">
    <source>
        <dbReference type="ARBA" id="ARBA00006080"/>
    </source>
</evidence>
<dbReference type="GO" id="GO:0048193">
    <property type="term" value="P:Golgi vesicle transport"/>
    <property type="evidence" value="ECO:0007669"/>
    <property type="project" value="TreeGrafter"/>
</dbReference>
<dbReference type="AlphaFoldDB" id="A0A0K0E6R4"/>
<proteinExistence type="inferred from homology"/>
<dbReference type="InterPro" id="IPR014812">
    <property type="entry name" value="Vps51"/>
</dbReference>
<keyword evidence="3" id="KW-0813">Transport</keyword>
<keyword evidence="3" id="KW-0653">Protein transport</keyword>
<comment type="function">
    <text evidence="3">Acts as component of the GARP complex that is involved in retrograde transport from early and late endosomes to the trans-Golgi network (TGN).</text>
</comment>
<organism evidence="5">
    <name type="scientific">Strongyloides stercoralis</name>
    <name type="common">Threadworm</name>
    <dbReference type="NCBI Taxonomy" id="6248"/>
    <lineage>
        <taxon>Eukaryota</taxon>
        <taxon>Metazoa</taxon>
        <taxon>Ecdysozoa</taxon>
        <taxon>Nematoda</taxon>
        <taxon>Chromadorea</taxon>
        <taxon>Rhabditida</taxon>
        <taxon>Tylenchina</taxon>
        <taxon>Panagrolaimomorpha</taxon>
        <taxon>Strongyloidoidea</taxon>
        <taxon>Strongyloididae</taxon>
        <taxon>Strongyloides</taxon>
    </lineage>
</organism>
<dbReference type="GO" id="GO:0042147">
    <property type="term" value="P:retrograde transport, endosome to Golgi"/>
    <property type="evidence" value="ECO:0007669"/>
    <property type="project" value="UniProtKB-UniRule"/>
</dbReference>
<dbReference type="GO" id="GO:0007041">
    <property type="term" value="P:lysosomal transport"/>
    <property type="evidence" value="ECO:0007669"/>
    <property type="project" value="TreeGrafter"/>
</dbReference>
<dbReference type="GO" id="GO:0032456">
    <property type="term" value="P:endocytic recycling"/>
    <property type="evidence" value="ECO:0007669"/>
    <property type="project" value="TreeGrafter"/>
</dbReference>
<comment type="subunit">
    <text evidence="3">Component of the Golgi-associated retrograde protein (GARP) complex.</text>
</comment>
<name>A0A0K0E6R4_STRER</name>